<feature type="signal peptide" evidence="1">
    <location>
        <begin position="1"/>
        <end position="21"/>
    </location>
</feature>
<organism evidence="2 3">
    <name type="scientific">Persicirhabdus sediminis</name>
    <dbReference type="NCBI Taxonomy" id="454144"/>
    <lineage>
        <taxon>Bacteria</taxon>
        <taxon>Pseudomonadati</taxon>
        <taxon>Verrucomicrobiota</taxon>
        <taxon>Verrucomicrobiia</taxon>
        <taxon>Verrucomicrobiales</taxon>
        <taxon>Verrucomicrobiaceae</taxon>
        <taxon>Persicirhabdus</taxon>
    </lineage>
</organism>
<dbReference type="Proteomes" id="UP000624703">
    <property type="component" value="Unassembled WGS sequence"/>
</dbReference>
<dbReference type="RefSeq" id="WP_200312385.1">
    <property type="nucleotide sequence ID" value="NZ_JAENIM010000045.1"/>
</dbReference>
<sequence>MNFQPALITAVSLALPTFALAEEVSYSFTAPKLAKGQVVQITSEFSAPTGTITTSSNGSEKQGTMTLLHSWTMHREVLETSGSQETKLRYYIPSDIVTSTLTIDGETHTDTTEAALSGMEIFGDRNLSGGWDFSLDAKMPSPEQQQEILEISDYENRDWLPNTPVKIGDSWKFSPKYIQRVVEKDLHNATSSGTMTLLEVSEKAGKKTATLRCDIISDGFENDQNGFSAGARFRCTGTIQIDLDTMIETKTFLDGTLVTGAQENGQRSVVTLPLTIRTDKKIISAASKK</sequence>
<dbReference type="EMBL" id="JAENIM010000045">
    <property type="protein sequence ID" value="MBK1792371.1"/>
    <property type="molecule type" value="Genomic_DNA"/>
</dbReference>
<protein>
    <submittedName>
        <fullName evidence="2">Uncharacterized protein</fullName>
    </submittedName>
</protein>
<gene>
    <name evidence="2" type="ORF">JIN82_14500</name>
</gene>
<keyword evidence="1" id="KW-0732">Signal</keyword>
<proteinExistence type="predicted"/>
<name>A0A8J7SLH8_9BACT</name>
<evidence type="ECO:0000256" key="1">
    <source>
        <dbReference type="SAM" id="SignalP"/>
    </source>
</evidence>
<evidence type="ECO:0000313" key="2">
    <source>
        <dbReference type="EMBL" id="MBK1792371.1"/>
    </source>
</evidence>
<dbReference type="AlphaFoldDB" id="A0A8J7SLH8"/>
<evidence type="ECO:0000313" key="3">
    <source>
        <dbReference type="Proteomes" id="UP000624703"/>
    </source>
</evidence>
<comment type="caution">
    <text evidence="2">The sequence shown here is derived from an EMBL/GenBank/DDBJ whole genome shotgun (WGS) entry which is preliminary data.</text>
</comment>
<feature type="chain" id="PRO_5035170165" evidence="1">
    <location>
        <begin position="22"/>
        <end position="289"/>
    </location>
</feature>
<keyword evidence="3" id="KW-1185">Reference proteome</keyword>
<accession>A0A8J7SLH8</accession>
<reference evidence="2" key="1">
    <citation type="submission" date="2021-01" db="EMBL/GenBank/DDBJ databases">
        <title>Modified the classification status of verrucomicrobia.</title>
        <authorList>
            <person name="Feng X."/>
        </authorList>
    </citation>
    <scope>NUCLEOTIDE SEQUENCE</scope>
    <source>
        <strain evidence="2">_KCTC 22039</strain>
    </source>
</reference>